<accession>A0A2M9HE24</accession>
<dbReference type="RefSeq" id="WP_100513270.1">
    <property type="nucleotide sequence ID" value="NZ_PEBK01000006.1"/>
</dbReference>
<name>A0A2M9HE24_9BIFI</name>
<dbReference type="EMBL" id="PEBK01000006">
    <property type="protein sequence ID" value="PJM75074.1"/>
    <property type="molecule type" value="Genomic_DNA"/>
</dbReference>
<gene>
    <name evidence="1" type="ORF">CSQ87_07595</name>
</gene>
<dbReference type="Proteomes" id="UP000231451">
    <property type="component" value="Unassembled WGS sequence"/>
</dbReference>
<reference evidence="1 2" key="1">
    <citation type="submission" date="2017-10" db="EMBL/GenBank/DDBJ databases">
        <title>Draft genome sequences of strains TRE 1, TRE 9, TRE H and TRI 7, isolated from tamarins, belonging to four potential novel Bifidobacterium species.</title>
        <authorList>
            <person name="Mattarelli P."/>
            <person name="Modesto M."/>
            <person name="Puglisi E."/>
            <person name="Morelli L."/>
            <person name="Spezio C."/>
            <person name="Bonetti A."/>
            <person name="Sandri C."/>
        </authorList>
    </citation>
    <scope>NUCLEOTIDE SEQUENCE [LARGE SCALE GENOMIC DNA]</scope>
    <source>
        <strain evidence="2">TRI7</strain>
    </source>
</reference>
<keyword evidence="2" id="KW-1185">Reference proteome</keyword>
<sequence length="148" mass="16987">MYDISLTHQSLPSEEYIRLLGIAMCVFSSNNGFIIENVIHTDASQSWRDLIDKESGQLKPAIAATITKVAGDDIQKKFSDIVVRRNRIIHGFRITSKAGEQILGTKDRKTQEQFEISEDYLREFIRANDELSQMLECYRQSITWADVD</sequence>
<dbReference type="AlphaFoldDB" id="A0A2M9HE24"/>
<proteinExistence type="predicted"/>
<dbReference type="OrthoDB" id="2303037at2"/>
<evidence type="ECO:0008006" key="3">
    <source>
        <dbReference type="Google" id="ProtNLM"/>
    </source>
</evidence>
<comment type="caution">
    <text evidence="1">The sequence shown here is derived from an EMBL/GenBank/DDBJ whole genome shotgun (WGS) entry which is preliminary data.</text>
</comment>
<evidence type="ECO:0000313" key="1">
    <source>
        <dbReference type="EMBL" id="PJM75074.1"/>
    </source>
</evidence>
<evidence type="ECO:0000313" key="2">
    <source>
        <dbReference type="Proteomes" id="UP000231451"/>
    </source>
</evidence>
<protein>
    <recommendedName>
        <fullName evidence="3">Selenium binding protein</fullName>
    </recommendedName>
</protein>
<organism evidence="1 2">
    <name type="scientific">Bifidobacterium simiarum</name>
    <dbReference type="NCBI Taxonomy" id="2045441"/>
    <lineage>
        <taxon>Bacteria</taxon>
        <taxon>Bacillati</taxon>
        <taxon>Actinomycetota</taxon>
        <taxon>Actinomycetes</taxon>
        <taxon>Bifidobacteriales</taxon>
        <taxon>Bifidobacteriaceae</taxon>
        <taxon>Bifidobacterium</taxon>
    </lineage>
</organism>